<protein>
    <recommendedName>
        <fullName evidence="7">CWH43-like N-terminal domain-containing protein</fullName>
    </recommendedName>
</protein>
<feature type="transmembrane region" description="Helical" evidence="6">
    <location>
        <begin position="55"/>
        <end position="76"/>
    </location>
</feature>
<dbReference type="Proteomes" id="UP000001593">
    <property type="component" value="Unassembled WGS sequence"/>
</dbReference>
<dbReference type="OrthoDB" id="191706at2759"/>
<dbReference type="PhylomeDB" id="A7S3L1"/>
<dbReference type="HOGENOM" id="CLU_059992_2_2_1"/>
<evidence type="ECO:0000256" key="2">
    <source>
        <dbReference type="ARBA" id="ARBA00006565"/>
    </source>
</evidence>
<evidence type="ECO:0000256" key="1">
    <source>
        <dbReference type="ARBA" id="ARBA00004127"/>
    </source>
</evidence>
<evidence type="ECO:0000256" key="3">
    <source>
        <dbReference type="ARBA" id="ARBA00022692"/>
    </source>
</evidence>
<gene>
    <name evidence="8" type="ORF">NEMVEDRAFT_v1g206263</name>
</gene>
<evidence type="ECO:0000313" key="9">
    <source>
        <dbReference type="Proteomes" id="UP000001593"/>
    </source>
</evidence>
<keyword evidence="4 6" id="KW-1133">Transmembrane helix</keyword>
<dbReference type="OMA" id="CVYIRHR"/>
<dbReference type="PANTHER" id="PTHR21324">
    <property type="entry name" value="FASTING-INDUCIBLE INTEGRAL MEMBRANE PROTEIN TM6P1-RELATED"/>
    <property type="match status" value="1"/>
</dbReference>
<dbReference type="InterPro" id="IPR050911">
    <property type="entry name" value="DRAM/TMEM150_Autophagy_Mod"/>
</dbReference>
<organism evidence="8 9">
    <name type="scientific">Nematostella vectensis</name>
    <name type="common">Starlet sea anemone</name>
    <dbReference type="NCBI Taxonomy" id="45351"/>
    <lineage>
        <taxon>Eukaryota</taxon>
        <taxon>Metazoa</taxon>
        <taxon>Cnidaria</taxon>
        <taxon>Anthozoa</taxon>
        <taxon>Hexacorallia</taxon>
        <taxon>Actiniaria</taxon>
        <taxon>Edwardsiidae</taxon>
        <taxon>Nematostella</taxon>
    </lineage>
</organism>
<sequence length="269" mass="29967">MCRCCKSFALLPALLAILSISTFILTYTVSLVEDDVSPWFPSISQTGDKVPESNIFSQLFNICSFVFVLTLFVRFLQLRHDSDWNEEARPLLLRLNITSLVFGLLAGLGASLVANFQVDAVTIVHLTGAVMVFLCSVFYCWIQTLITYKMMNCGLNSAGLFVIRSALSGASTVFFILTLVGRGYAQSKWQSGHPNSDLRPTWKPGETGYKSHIMSDAAEWLMAITILVFITTFFGEFRSIKMKLMVSRRSESPVPLSVSEDSMRSPLLL</sequence>
<name>A7S3L1_NEMVE</name>
<feature type="transmembrane region" description="Helical" evidence="6">
    <location>
        <begin position="158"/>
        <end position="180"/>
    </location>
</feature>
<feature type="domain" description="CWH43-like N-terminal" evidence="7">
    <location>
        <begin position="8"/>
        <end position="239"/>
    </location>
</feature>
<dbReference type="InParanoid" id="A7S3L1"/>
<proteinExistence type="inferred from homology"/>
<keyword evidence="3 6" id="KW-0812">Transmembrane</keyword>
<comment type="subcellular location">
    <subcellularLocation>
        <location evidence="1">Endomembrane system</location>
        <topology evidence="1">Multi-pass membrane protein</topology>
    </subcellularLocation>
</comment>
<keyword evidence="5 6" id="KW-0472">Membrane</keyword>
<evidence type="ECO:0000256" key="4">
    <source>
        <dbReference type="ARBA" id="ARBA00022989"/>
    </source>
</evidence>
<evidence type="ECO:0000313" key="8">
    <source>
        <dbReference type="EMBL" id="EDO41792.1"/>
    </source>
</evidence>
<keyword evidence="9" id="KW-1185">Reference proteome</keyword>
<feature type="transmembrane region" description="Helical" evidence="6">
    <location>
        <begin position="97"/>
        <end position="117"/>
    </location>
</feature>
<dbReference type="KEGG" id="nve:5513603"/>
<accession>A7S3L1</accession>
<reference evidence="8 9" key="1">
    <citation type="journal article" date="2007" name="Science">
        <title>Sea anemone genome reveals ancestral eumetazoan gene repertoire and genomic organization.</title>
        <authorList>
            <person name="Putnam N.H."/>
            <person name="Srivastava M."/>
            <person name="Hellsten U."/>
            <person name="Dirks B."/>
            <person name="Chapman J."/>
            <person name="Salamov A."/>
            <person name="Terry A."/>
            <person name="Shapiro H."/>
            <person name="Lindquist E."/>
            <person name="Kapitonov V.V."/>
            <person name="Jurka J."/>
            <person name="Genikhovich G."/>
            <person name="Grigoriev I.V."/>
            <person name="Lucas S.M."/>
            <person name="Steele R.E."/>
            <person name="Finnerty J.R."/>
            <person name="Technau U."/>
            <person name="Martindale M.Q."/>
            <person name="Rokhsar D.S."/>
        </authorList>
    </citation>
    <scope>NUCLEOTIDE SEQUENCE [LARGE SCALE GENOMIC DNA]</scope>
    <source>
        <strain evidence="9">CH2 X CH6</strain>
    </source>
</reference>
<evidence type="ECO:0000256" key="6">
    <source>
        <dbReference type="SAM" id="Phobius"/>
    </source>
</evidence>
<dbReference type="GO" id="GO:0012505">
    <property type="term" value="C:endomembrane system"/>
    <property type="evidence" value="ECO:0007669"/>
    <property type="project" value="UniProtKB-SubCell"/>
</dbReference>
<evidence type="ECO:0000259" key="7">
    <source>
        <dbReference type="Pfam" id="PF10277"/>
    </source>
</evidence>
<feature type="transmembrane region" description="Helical" evidence="6">
    <location>
        <begin position="220"/>
        <end position="240"/>
    </location>
</feature>
<dbReference type="AlphaFoldDB" id="A7S3L1"/>
<evidence type="ECO:0000256" key="5">
    <source>
        <dbReference type="ARBA" id="ARBA00023136"/>
    </source>
</evidence>
<dbReference type="eggNOG" id="KOG4320">
    <property type="taxonomic scope" value="Eukaryota"/>
</dbReference>
<dbReference type="InterPro" id="IPR019402">
    <property type="entry name" value="CWH43_N"/>
</dbReference>
<dbReference type="Pfam" id="PF10277">
    <property type="entry name" value="Frag1"/>
    <property type="match status" value="1"/>
</dbReference>
<dbReference type="EMBL" id="DS469573">
    <property type="protein sequence ID" value="EDO41792.1"/>
    <property type="molecule type" value="Genomic_DNA"/>
</dbReference>
<feature type="transmembrane region" description="Helical" evidence="6">
    <location>
        <begin position="123"/>
        <end position="146"/>
    </location>
</feature>
<comment type="similarity">
    <text evidence="2">Belongs to the DRAM/TMEM150 family.</text>
</comment>
<dbReference type="PANTHER" id="PTHR21324:SF2">
    <property type="entry name" value="EG:22E5.9 PROTEIN"/>
    <property type="match status" value="1"/>
</dbReference>